<protein>
    <recommendedName>
        <fullName evidence="3">Lactate/malate dehydrogenase C-terminal domain-containing protein</fullName>
    </recommendedName>
</protein>
<accession>T1F0C2</accession>
<dbReference type="InterPro" id="IPR010945">
    <property type="entry name" value="Malate_DH_type2"/>
</dbReference>
<dbReference type="EnsemblMetazoa" id="HelroT168229">
    <property type="protein sequence ID" value="HelroP168229"/>
    <property type="gene ID" value="HelroG168229"/>
</dbReference>
<reference evidence="4 6" key="2">
    <citation type="journal article" date="2013" name="Nature">
        <title>Insights into bilaterian evolution from three spiralian genomes.</title>
        <authorList>
            <person name="Simakov O."/>
            <person name="Marletaz F."/>
            <person name="Cho S.J."/>
            <person name="Edsinger-Gonzales E."/>
            <person name="Havlak P."/>
            <person name="Hellsten U."/>
            <person name="Kuo D.H."/>
            <person name="Larsson T."/>
            <person name="Lv J."/>
            <person name="Arendt D."/>
            <person name="Savage R."/>
            <person name="Osoegawa K."/>
            <person name="de Jong P."/>
            <person name="Grimwood J."/>
            <person name="Chapman J.A."/>
            <person name="Shapiro H."/>
            <person name="Aerts A."/>
            <person name="Otillar R.P."/>
            <person name="Terry A.Y."/>
            <person name="Boore J.L."/>
            <person name="Grigoriev I.V."/>
            <person name="Lindberg D.R."/>
            <person name="Seaver E.C."/>
            <person name="Weisblat D.A."/>
            <person name="Putnam N.H."/>
            <person name="Rokhsar D.S."/>
        </authorList>
    </citation>
    <scope>NUCLEOTIDE SEQUENCE</scope>
</reference>
<reference evidence="5" key="3">
    <citation type="submission" date="2015-06" db="UniProtKB">
        <authorList>
            <consortium name="EnsemblMetazoa"/>
        </authorList>
    </citation>
    <scope>IDENTIFICATION</scope>
</reference>
<evidence type="ECO:0000313" key="6">
    <source>
        <dbReference type="Proteomes" id="UP000015101"/>
    </source>
</evidence>
<comment type="similarity">
    <text evidence="1">Belongs to the LDH/MDH superfamily. MDH type 2 family.</text>
</comment>
<dbReference type="FunFam" id="3.40.50.720:FF:000144">
    <property type="entry name" value="Malate dehydrogenase [NADP]"/>
    <property type="match status" value="1"/>
</dbReference>
<dbReference type="GO" id="GO:0006107">
    <property type="term" value="P:oxaloacetate metabolic process"/>
    <property type="evidence" value="ECO:0000318"/>
    <property type="project" value="GO_Central"/>
</dbReference>
<name>T1F0C2_HELRO</name>
<dbReference type="Gene3D" id="3.90.110.10">
    <property type="entry name" value="Lactate dehydrogenase/glycoside hydrolase, family 4, C-terminal"/>
    <property type="match status" value="1"/>
</dbReference>
<dbReference type="EMBL" id="KB095959">
    <property type="protein sequence ID" value="ESO09268.1"/>
    <property type="molecule type" value="Genomic_DNA"/>
</dbReference>
<sequence length="388" mass="44085">MSDDRYEGDDWRAERVKDIQKTCDKFLAQTNFLVSATDDGDSKSAVKILITGAASNQKNIFLLHSIAEGQMLGPTQNVILICYGDQKASIILQEMVNELKDCFLPLLADVLVTTDEKEAFTGIKIALLLDSVANDERSSLGKYQDTFRMMKEYGHSFNYTGSNVKILVISEPVLINALILRRHCQAVPPKNIASLSLTPLNVTKYQLFYDSSSFKVAKKMDAQPDRIKNLIMWGDDPHTFTYDLSRSTFKEGSEWKHLPTVLANEHWVKNYLPELVKERIQKLASRTESSLIVLSRAVCEQVYSWWFGLPNNDIKRMGVESDGSYGITKGLYADFPVTINSNGEYNIVRDIEITPTHQLKIQAINERLLDYVHSIQDWPMFQQNQLLA</sequence>
<evidence type="ECO:0000313" key="5">
    <source>
        <dbReference type="EnsemblMetazoa" id="HelroP168229"/>
    </source>
</evidence>
<dbReference type="SUPFAM" id="SSF56327">
    <property type="entry name" value="LDH C-terminal domain-like"/>
    <property type="match status" value="1"/>
</dbReference>
<dbReference type="eggNOG" id="KOG1496">
    <property type="taxonomic scope" value="Eukaryota"/>
</dbReference>
<dbReference type="InterPro" id="IPR015955">
    <property type="entry name" value="Lactate_DH/Glyco_Ohase_4_C"/>
</dbReference>
<organism evidence="5 6">
    <name type="scientific">Helobdella robusta</name>
    <name type="common">Californian leech</name>
    <dbReference type="NCBI Taxonomy" id="6412"/>
    <lineage>
        <taxon>Eukaryota</taxon>
        <taxon>Metazoa</taxon>
        <taxon>Spiralia</taxon>
        <taxon>Lophotrochozoa</taxon>
        <taxon>Annelida</taxon>
        <taxon>Clitellata</taxon>
        <taxon>Hirudinea</taxon>
        <taxon>Rhynchobdellida</taxon>
        <taxon>Glossiphoniidae</taxon>
        <taxon>Helobdella</taxon>
    </lineage>
</organism>
<dbReference type="STRING" id="6412.T1F0C2"/>
<reference evidence="6" key="1">
    <citation type="submission" date="2012-12" db="EMBL/GenBank/DDBJ databases">
        <authorList>
            <person name="Hellsten U."/>
            <person name="Grimwood J."/>
            <person name="Chapman J.A."/>
            <person name="Shapiro H."/>
            <person name="Aerts A."/>
            <person name="Otillar R.P."/>
            <person name="Terry A.Y."/>
            <person name="Boore J.L."/>
            <person name="Simakov O."/>
            <person name="Marletaz F."/>
            <person name="Cho S.-J."/>
            <person name="Edsinger-Gonzales E."/>
            <person name="Havlak P."/>
            <person name="Kuo D.-H."/>
            <person name="Larsson T."/>
            <person name="Lv J."/>
            <person name="Arendt D."/>
            <person name="Savage R."/>
            <person name="Osoegawa K."/>
            <person name="de Jong P."/>
            <person name="Lindberg D.R."/>
            <person name="Seaver E.C."/>
            <person name="Weisblat D.A."/>
            <person name="Putnam N.H."/>
            <person name="Grigoriev I.V."/>
            <person name="Rokhsar D.S."/>
        </authorList>
    </citation>
    <scope>NUCLEOTIDE SEQUENCE</scope>
</reference>
<dbReference type="OrthoDB" id="4069699at2759"/>
<evidence type="ECO:0000259" key="3">
    <source>
        <dbReference type="Pfam" id="PF02866"/>
    </source>
</evidence>
<dbReference type="GO" id="GO:0006108">
    <property type="term" value="P:malate metabolic process"/>
    <property type="evidence" value="ECO:0000318"/>
    <property type="project" value="GO_Central"/>
</dbReference>
<gene>
    <name evidence="5" type="primary">20202272</name>
    <name evidence="4" type="ORF">HELRODRAFT_168229</name>
</gene>
<dbReference type="GeneID" id="20202272"/>
<feature type="domain" description="Lactate/malate dehydrogenase C-terminal" evidence="3">
    <location>
        <begin position="214"/>
        <end position="372"/>
    </location>
</feature>
<dbReference type="EMBL" id="AMQM01002920">
    <property type="status" value="NOT_ANNOTATED_CDS"/>
    <property type="molecule type" value="Genomic_DNA"/>
</dbReference>
<dbReference type="GO" id="GO:0030060">
    <property type="term" value="F:L-malate dehydrogenase (NAD+) activity"/>
    <property type="evidence" value="ECO:0000318"/>
    <property type="project" value="GO_Central"/>
</dbReference>
<keyword evidence="6" id="KW-1185">Reference proteome</keyword>
<dbReference type="OMA" id="TDIANPE"/>
<dbReference type="Pfam" id="PF02866">
    <property type="entry name" value="Ldh_1_C"/>
    <property type="match status" value="1"/>
</dbReference>
<dbReference type="PANTHER" id="PTHR23382">
    <property type="entry name" value="MALATE DEHYDROGENASE"/>
    <property type="match status" value="1"/>
</dbReference>
<keyword evidence="2" id="KW-0560">Oxidoreductase</keyword>
<proteinExistence type="inferred from homology"/>
<dbReference type="Gene3D" id="3.40.50.720">
    <property type="entry name" value="NAD(P)-binding Rossmann-like Domain"/>
    <property type="match status" value="1"/>
</dbReference>
<dbReference type="GO" id="GO:0005829">
    <property type="term" value="C:cytosol"/>
    <property type="evidence" value="ECO:0000318"/>
    <property type="project" value="GO_Central"/>
</dbReference>
<dbReference type="SUPFAM" id="SSF51735">
    <property type="entry name" value="NAD(P)-binding Rossmann-fold domains"/>
    <property type="match status" value="1"/>
</dbReference>
<dbReference type="RefSeq" id="XP_009012361.1">
    <property type="nucleotide sequence ID" value="XM_009014113.1"/>
</dbReference>
<evidence type="ECO:0000256" key="2">
    <source>
        <dbReference type="ARBA" id="ARBA00023002"/>
    </source>
</evidence>
<dbReference type="AlphaFoldDB" id="T1F0C2"/>
<evidence type="ECO:0000313" key="4">
    <source>
        <dbReference type="EMBL" id="ESO09268.1"/>
    </source>
</evidence>
<dbReference type="CTD" id="20202272"/>
<dbReference type="GO" id="GO:0006099">
    <property type="term" value="P:tricarboxylic acid cycle"/>
    <property type="evidence" value="ECO:0000318"/>
    <property type="project" value="GO_Central"/>
</dbReference>
<evidence type="ECO:0000256" key="1">
    <source>
        <dbReference type="ARBA" id="ARBA00009613"/>
    </source>
</evidence>
<dbReference type="InterPro" id="IPR022383">
    <property type="entry name" value="Lactate/malate_DH_C"/>
</dbReference>
<dbReference type="HOGENOM" id="CLU_040727_2_0_1"/>
<dbReference type="Proteomes" id="UP000015101">
    <property type="component" value="Unassembled WGS sequence"/>
</dbReference>
<dbReference type="InParanoid" id="T1F0C2"/>
<dbReference type="InterPro" id="IPR036291">
    <property type="entry name" value="NAD(P)-bd_dom_sf"/>
</dbReference>
<dbReference type="KEGG" id="hro:HELRODRAFT_168229"/>